<dbReference type="InterPro" id="IPR001563">
    <property type="entry name" value="Peptidase_S10"/>
</dbReference>
<feature type="signal peptide" evidence="7">
    <location>
        <begin position="1"/>
        <end position="19"/>
    </location>
</feature>
<keyword evidence="5 7" id="KW-0378">Hydrolase</keyword>
<dbReference type="EC" id="3.4.16.-" evidence="7"/>
<dbReference type="PROSITE" id="PS00131">
    <property type="entry name" value="CARBOXYPEPT_SER_SER"/>
    <property type="match status" value="1"/>
</dbReference>
<dbReference type="SUPFAM" id="SSF53474">
    <property type="entry name" value="alpha/beta-Hydrolases"/>
    <property type="match status" value="1"/>
</dbReference>
<dbReference type="Gene3D" id="1.10.287.410">
    <property type="match status" value="1"/>
</dbReference>
<dbReference type="PANTHER" id="PTHR11802:SF113">
    <property type="entry name" value="SERINE CARBOXYPEPTIDASE CTSA-4.1"/>
    <property type="match status" value="1"/>
</dbReference>
<dbReference type="Gene3D" id="3.40.50.1820">
    <property type="entry name" value="alpha/beta hydrolase"/>
    <property type="match status" value="1"/>
</dbReference>
<evidence type="ECO:0000256" key="2">
    <source>
        <dbReference type="ARBA" id="ARBA00022645"/>
    </source>
</evidence>
<dbReference type="InterPro" id="IPR018202">
    <property type="entry name" value="Ser_caboxypep_ser_AS"/>
</dbReference>
<evidence type="ECO:0000256" key="5">
    <source>
        <dbReference type="ARBA" id="ARBA00022801"/>
    </source>
</evidence>
<evidence type="ECO:0000313" key="9">
    <source>
        <dbReference type="Proteomes" id="UP000198211"/>
    </source>
</evidence>
<reference evidence="9" key="1">
    <citation type="submission" date="2017-03" db="EMBL/GenBank/DDBJ databases">
        <title>Phytopthora megakarya and P. palmivora, two closely related causual agents of cacao black pod achieved similar genome size and gene model numbers by different mechanisms.</title>
        <authorList>
            <person name="Ali S."/>
            <person name="Shao J."/>
            <person name="Larry D.J."/>
            <person name="Kronmiller B."/>
            <person name="Shen D."/>
            <person name="Strem M.D."/>
            <person name="Melnick R.L."/>
            <person name="Guiltinan M.J."/>
            <person name="Tyler B.M."/>
            <person name="Meinhardt L.W."/>
            <person name="Bailey B.A."/>
        </authorList>
    </citation>
    <scope>NUCLEOTIDE SEQUENCE [LARGE SCALE GENOMIC DNA]</scope>
    <source>
        <strain evidence="9">zdho120</strain>
    </source>
</reference>
<dbReference type="AlphaFoldDB" id="A0A225VN32"/>
<dbReference type="Pfam" id="PF00450">
    <property type="entry name" value="Peptidase_S10"/>
    <property type="match status" value="1"/>
</dbReference>
<sequence>MQIHTWCLLFVALVAHCCSFINGEYQFAQAGDLHNEYPSSASLCGENLVKETGVLNGLYYVFYESSSVKHDAPVILWLSGGPGCSGLVALLFENGPCSFDDEADTISFNPYSWTGLAHMIYLDQPKGTGYSKGDTRGMNPWSLGGAADDMRAFLQEFYLQHPKLKTNDFYIFGESYAGHYVPDLAVKLLNPDKSLPTLKGIAIGNGVVSTKSWVESVLPFFRSDEYGYNFLESNGENIRTIRDRFVSTLAKCRGRYNLRHLPSDGPNSDCAEALRSLGEIEGATASSVWGLGRNVYDVRRECHDDDPLRLCYRFSRLQTFVNSPRASTYFDDFHEWALCSLDAISELAAMDKLEESESNVARALEHGVRVLVYGGDADTVVNWLSQDSWTRDLTWKHQNAFASASFDEHQFQNRPIGRVRSSHGLSFMKIYNAGHMVPHDQPAVSYEIVRSFLYDAPDVGMFS</sequence>
<keyword evidence="6" id="KW-0325">Glycoprotein</keyword>
<keyword evidence="4 7" id="KW-0732">Signal</keyword>
<evidence type="ECO:0000256" key="6">
    <source>
        <dbReference type="ARBA" id="ARBA00023180"/>
    </source>
</evidence>
<evidence type="ECO:0000256" key="3">
    <source>
        <dbReference type="ARBA" id="ARBA00022670"/>
    </source>
</evidence>
<accession>A0A225VN32</accession>
<comment type="caution">
    <text evidence="8">The sequence shown here is derived from an EMBL/GenBank/DDBJ whole genome shotgun (WGS) entry which is preliminary data.</text>
</comment>
<evidence type="ECO:0000313" key="8">
    <source>
        <dbReference type="EMBL" id="OWZ06167.1"/>
    </source>
</evidence>
<comment type="similarity">
    <text evidence="1 7">Belongs to the peptidase S10 family.</text>
</comment>
<dbReference type="GO" id="GO:0006508">
    <property type="term" value="P:proteolysis"/>
    <property type="evidence" value="ECO:0007669"/>
    <property type="project" value="UniProtKB-KW"/>
</dbReference>
<dbReference type="PANTHER" id="PTHR11802">
    <property type="entry name" value="SERINE PROTEASE FAMILY S10 SERINE CARBOXYPEPTIDASE"/>
    <property type="match status" value="1"/>
</dbReference>
<evidence type="ECO:0000256" key="1">
    <source>
        <dbReference type="ARBA" id="ARBA00009431"/>
    </source>
</evidence>
<protein>
    <recommendedName>
        <fullName evidence="7">Carboxypeptidase</fullName>
        <ecNumber evidence="7">3.4.16.-</ecNumber>
    </recommendedName>
</protein>
<keyword evidence="9" id="KW-1185">Reference proteome</keyword>
<dbReference type="InterPro" id="IPR029058">
    <property type="entry name" value="AB_hydrolase_fold"/>
</dbReference>
<name>A0A225VN32_9STRA</name>
<proteinExistence type="inferred from homology"/>
<evidence type="ECO:0000256" key="7">
    <source>
        <dbReference type="RuleBase" id="RU361156"/>
    </source>
</evidence>
<organism evidence="8 9">
    <name type="scientific">Phytophthora megakarya</name>
    <dbReference type="NCBI Taxonomy" id="4795"/>
    <lineage>
        <taxon>Eukaryota</taxon>
        <taxon>Sar</taxon>
        <taxon>Stramenopiles</taxon>
        <taxon>Oomycota</taxon>
        <taxon>Peronosporomycetes</taxon>
        <taxon>Peronosporales</taxon>
        <taxon>Peronosporaceae</taxon>
        <taxon>Phytophthora</taxon>
    </lineage>
</organism>
<gene>
    <name evidence="8" type="ORF">PHMEG_00021614</name>
</gene>
<dbReference type="GO" id="GO:0004185">
    <property type="term" value="F:serine-type carboxypeptidase activity"/>
    <property type="evidence" value="ECO:0007669"/>
    <property type="project" value="UniProtKB-UniRule"/>
</dbReference>
<dbReference type="EMBL" id="NBNE01004077">
    <property type="protein sequence ID" value="OWZ06167.1"/>
    <property type="molecule type" value="Genomic_DNA"/>
</dbReference>
<feature type="chain" id="PRO_5011828034" description="Carboxypeptidase" evidence="7">
    <location>
        <begin position="20"/>
        <end position="463"/>
    </location>
</feature>
<keyword evidence="3 7" id="KW-0645">Protease</keyword>
<evidence type="ECO:0000256" key="4">
    <source>
        <dbReference type="ARBA" id="ARBA00022729"/>
    </source>
</evidence>
<keyword evidence="2 7" id="KW-0121">Carboxypeptidase</keyword>
<dbReference type="PRINTS" id="PR00724">
    <property type="entry name" value="CRBOXYPTASEC"/>
</dbReference>
<dbReference type="Proteomes" id="UP000198211">
    <property type="component" value="Unassembled WGS sequence"/>
</dbReference>
<dbReference type="OrthoDB" id="443318at2759"/>